<dbReference type="AlphaFoldDB" id="A0AAV2F5R7"/>
<proteinExistence type="predicted"/>
<dbReference type="CDD" id="cd06222">
    <property type="entry name" value="RNase_H_like"/>
    <property type="match status" value="1"/>
</dbReference>
<dbReference type="InterPro" id="IPR002156">
    <property type="entry name" value="RNaseH_domain"/>
</dbReference>
<dbReference type="InterPro" id="IPR012337">
    <property type="entry name" value="RNaseH-like_sf"/>
</dbReference>
<dbReference type="InterPro" id="IPR044730">
    <property type="entry name" value="RNase_H-like_dom_plant"/>
</dbReference>
<organism evidence="2 3">
    <name type="scientific">Linum trigynum</name>
    <dbReference type="NCBI Taxonomy" id="586398"/>
    <lineage>
        <taxon>Eukaryota</taxon>
        <taxon>Viridiplantae</taxon>
        <taxon>Streptophyta</taxon>
        <taxon>Embryophyta</taxon>
        <taxon>Tracheophyta</taxon>
        <taxon>Spermatophyta</taxon>
        <taxon>Magnoliopsida</taxon>
        <taxon>eudicotyledons</taxon>
        <taxon>Gunneridae</taxon>
        <taxon>Pentapetalae</taxon>
        <taxon>rosids</taxon>
        <taxon>fabids</taxon>
        <taxon>Malpighiales</taxon>
        <taxon>Linaceae</taxon>
        <taxon>Linum</taxon>
    </lineage>
</organism>
<protein>
    <recommendedName>
        <fullName evidence="1">RNase H type-1 domain-containing protein</fullName>
    </recommendedName>
</protein>
<dbReference type="InterPro" id="IPR036397">
    <property type="entry name" value="RNaseH_sf"/>
</dbReference>
<dbReference type="Proteomes" id="UP001497516">
    <property type="component" value="Chromosome 6"/>
</dbReference>
<evidence type="ECO:0000313" key="3">
    <source>
        <dbReference type="Proteomes" id="UP001497516"/>
    </source>
</evidence>
<dbReference type="GO" id="GO:0003676">
    <property type="term" value="F:nucleic acid binding"/>
    <property type="evidence" value="ECO:0007669"/>
    <property type="project" value="InterPro"/>
</dbReference>
<keyword evidence="3" id="KW-1185">Reference proteome</keyword>
<evidence type="ECO:0000313" key="2">
    <source>
        <dbReference type="EMBL" id="CAL1393397.1"/>
    </source>
</evidence>
<dbReference type="SUPFAM" id="SSF53098">
    <property type="entry name" value="Ribonuclease H-like"/>
    <property type="match status" value="1"/>
</dbReference>
<dbReference type="GO" id="GO:0004523">
    <property type="term" value="F:RNA-DNA hybrid ribonuclease activity"/>
    <property type="evidence" value="ECO:0007669"/>
    <property type="project" value="InterPro"/>
</dbReference>
<dbReference type="Gene3D" id="3.30.420.10">
    <property type="entry name" value="Ribonuclease H-like superfamily/Ribonuclease H"/>
    <property type="match status" value="1"/>
</dbReference>
<reference evidence="2 3" key="1">
    <citation type="submission" date="2024-04" db="EMBL/GenBank/DDBJ databases">
        <authorList>
            <person name="Fracassetti M."/>
        </authorList>
    </citation>
    <scope>NUCLEOTIDE SEQUENCE [LARGE SCALE GENOMIC DNA]</scope>
</reference>
<dbReference type="InterPro" id="IPR052929">
    <property type="entry name" value="RNase_H-like_EbsB-rel"/>
</dbReference>
<evidence type="ECO:0000259" key="1">
    <source>
        <dbReference type="Pfam" id="PF13456"/>
    </source>
</evidence>
<feature type="domain" description="RNase H type-1" evidence="1">
    <location>
        <begin position="57"/>
        <end position="164"/>
    </location>
</feature>
<name>A0AAV2F5R7_9ROSI</name>
<dbReference type="EMBL" id="OZ034819">
    <property type="protein sequence ID" value="CAL1393397.1"/>
    <property type="molecule type" value="Genomic_DNA"/>
</dbReference>
<accession>A0AAV2F5R7</accession>
<dbReference type="Pfam" id="PF13456">
    <property type="entry name" value="RVT_3"/>
    <property type="match status" value="1"/>
</dbReference>
<sequence>MDEADKVPRAQSYLEEYRHQQQLPDALPVSLVSHVWSRSPLGRVKLNTDAGIDDEGVGLGVVVRNHDGNFILAAAKRLKGINDPTLGEALAIEFGFQLARHHHLTMSVVETDCLVVVNKLEVADEIQTEIGVVLRNIRRLAAMMGGSVHFASRVANEAAHIMAHTKARWDITGVWFDRPLLNLLDQLLKDNVASFSTGL</sequence>
<dbReference type="PANTHER" id="PTHR47074:SF11">
    <property type="entry name" value="REVERSE TRANSCRIPTASE-LIKE PROTEIN"/>
    <property type="match status" value="1"/>
</dbReference>
<gene>
    <name evidence="2" type="ORF">LTRI10_LOCUS33978</name>
</gene>
<dbReference type="PANTHER" id="PTHR47074">
    <property type="entry name" value="BNAC02G40300D PROTEIN"/>
    <property type="match status" value="1"/>
</dbReference>